<keyword evidence="3" id="KW-1185">Reference proteome</keyword>
<feature type="compositionally biased region" description="Basic residues" evidence="1">
    <location>
        <begin position="196"/>
        <end position="212"/>
    </location>
</feature>
<organism evidence="2 3">
    <name type="scientific">Armillaria gallica</name>
    <name type="common">Bulbous honey fungus</name>
    <name type="synonym">Armillaria bulbosa</name>
    <dbReference type="NCBI Taxonomy" id="47427"/>
    <lineage>
        <taxon>Eukaryota</taxon>
        <taxon>Fungi</taxon>
        <taxon>Dikarya</taxon>
        <taxon>Basidiomycota</taxon>
        <taxon>Agaricomycotina</taxon>
        <taxon>Agaricomycetes</taxon>
        <taxon>Agaricomycetidae</taxon>
        <taxon>Agaricales</taxon>
        <taxon>Marasmiineae</taxon>
        <taxon>Physalacriaceae</taxon>
        <taxon>Armillaria</taxon>
    </lineage>
</organism>
<dbReference type="Proteomes" id="UP000217790">
    <property type="component" value="Unassembled WGS sequence"/>
</dbReference>
<gene>
    <name evidence="2" type="ORF">ARMGADRAFT_1075926</name>
</gene>
<accession>A0A2H3DQD8</accession>
<feature type="region of interest" description="Disordered" evidence="1">
    <location>
        <begin position="192"/>
        <end position="212"/>
    </location>
</feature>
<dbReference type="InParanoid" id="A0A2H3DQD8"/>
<evidence type="ECO:0000313" key="3">
    <source>
        <dbReference type="Proteomes" id="UP000217790"/>
    </source>
</evidence>
<dbReference type="OrthoDB" id="270763at2759"/>
<name>A0A2H3DQD8_ARMGA</name>
<reference evidence="3" key="1">
    <citation type="journal article" date="2017" name="Nat. Ecol. Evol.">
        <title>Genome expansion and lineage-specific genetic innovations in the forest pathogenic fungi Armillaria.</title>
        <authorList>
            <person name="Sipos G."/>
            <person name="Prasanna A.N."/>
            <person name="Walter M.C."/>
            <person name="O'Connor E."/>
            <person name="Balint B."/>
            <person name="Krizsan K."/>
            <person name="Kiss B."/>
            <person name="Hess J."/>
            <person name="Varga T."/>
            <person name="Slot J."/>
            <person name="Riley R."/>
            <person name="Boka B."/>
            <person name="Rigling D."/>
            <person name="Barry K."/>
            <person name="Lee J."/>
            <person name="Mihaltcheva S."/>
            <person name="LaButti K."/>
            <person name="Lipzen A."/>
            <person name="Waldron R."/>
            <person name="Moloney N.M."/>
            <person name="Sperisen C."/>
            <person name="Kredics L."/>
            <person name="Vagvoelgyi C."/>
            <person name="Patrignani A."/>
            <person name="Fitzpatrick D."/>
            <person name="Nagy I."/>
            <person name="Doyle S."/>
            <person name="Anderson J.B."/>
            <person name="Grigoriev I.V."/>
            <person name="Gueldener U."/>
            <person name="Muensterkoetter M."/>
            <person name="Nagy L.G."/>
        </authorList>
    </citation>
    <scope>NUCLEOTIDE SEQUENCE [LARGE SCALE GENOMIC DNA]</scope>
    <source>
        <strain evidence="3">Ar21-2</strain>
    </source>
</reference>
<dbReference type="AlphaFoldDB" id="A0A2H3DQD8"/>
<evidence type="ECO:0000313" key="2">
    <source>
        <dbReference type="EMBL" id="PBK97439.1"/>
    </source>
</evidence>
<proteinExistence type="predicted"/>
<evidence type="ECO:0000256" key="1">
    <source>
        <dbReference type="SAM" id="MobiDB-lite"/>
    </source>
</evidence>
<dbReference type="EMBL" id="KZ293649">
    <property type="protein sequence ID" value="PBK97439.1"/>
    <property type="molecule type" value="Genomic_DNA"/>
</dbReference>
<dbReference type="STRING" id="47427.A0A2H3DQD8"/>
<sequence length="212" mass="24443">MDIVKEIFESLYYRTDKWTREPDYATLAACSRTQRSWYPPAQSLLFRHIPKGVRPVRLFDDIRILDIILTPESIPDLAFLLTHYPRLYELGLSAQGVFTVPPSVPSANIRALHLVECSVQSPILYNLIKRRCVVDSSEPAWSSSEPRLTDIAALSESGRGDVRAAAGRRKEYLARRQAKGETIDRELTPHYPERKRQSHTLRKNLHRMPSRY</sequence>
<protein>
    <submittedName>
        <fullName evidence="2">Uncharacterized protein</fullName>
    </submittedName>
</protein>